<evidence type="ECO:0000313" key="6">
    <source>
        <dbReference type="Proteomes" id="UP001295444"/>
    </source>
</evidence>
<dbReference type="InterPro" id="IPR007110">
    <property type="entry name" value="Ig-like_dom"/>
</dbReference>
<dbReference type="SUPFAM" id="SSF48726">
    <property type="entry name" value="Immunoglobulin"/>
    <property type="match status" value="2"/>
</dbReference>
<dbReference type="GO" id="GO:0005886">
    <property type="term" value="C:plasma membrane"/>
    <property type="evidence" value="ECO:0007669"/>
    <property type="project" value="TreeGrafter"/>
</dbReference>
<dbReference type="Pfam" id="PF08205">
    <property type="entry name" value="C2-set_2"/>
    <property type="match status" value="1"/>
</dbReference>
<feature type="region of interest" description="Disordered" evidence="2">
    <location>
        <begin position="272"/>
        <end position="306"/>
    </location>
</feature>
<dbReference type="Proteomes" id="UP001295444">
    <property type="component" value="Chromosome 10"/>
</dbReference>
<keyword evidence="6" id="KW-1185">Reference proteome</keyword>
<evidence type="ECO:0000313" key="5">
    <source>
        <dbReference type="EMBL" id="CAH2320393.1"/>
    </source>
</evidence>
<gene>
    <name evidence="5" type="ORF">PECUL_23A015767</name>
</gene>
<protein>
    <submittedName>
        <fullName evidence="5">Cytotoxic and regulatory T-cell molecule</fullName>
    </submittedName>
</protein>
<evidence type="ECO:0000256" key="3">
    <source>
        <dbReference type="SAM" id="Phobius"/>
    </source>
</evidence>
<sequence>MQWATPRGFTLYFNDQKVLKDRRFELIRYSKNRLIIRLSNVTVEDEGMYSCLRYSHPTQRRDINVTVLAVPTKPVLGFTLIPGSSNAHYAILNCFTSGCKPPPKITWLIDNTTEVYGKTRASFENNGKKCNATSTLRINAFTYNSTITCIVRHRTLLPGHLAASFAFHALPAQTSQSSVTLSPIPVTSQDFTGSVTYDVTSDRDISLSADPTPRNELNVTDSIDITAEFEVRDRKSSSVLVMVMVSLMVCVLLSIFYLFLMKLKREHSKWRKENEISDQTLESARSRSDNEGNFNQTKTGQGKKGEGWGNMLCSRVPRSSIQRKNRCETVENPESARKYLAPPVNYRSLLRDTFYILSGSFKTFVFPEGGF</sequence>
<dbReference type="InterPro" id="IPR013783">
    <property type="entry name" value="Ig-like_fold"/>
</dbReference>
<dbReference type="EMBL" id="OW240921">
    <property type="protein sequence ID" value="CAH2320393.1"/>
    <property type="molecule type" value="Genomic_DNA"/>
</dbReference>
<keyword evidence="3" id="KW-0812">Transmembrane</keyword>
<keyword evidence="1" id="KW-1015">Disulfide bond</keyword>
<proteinExistence type="predicted"/>
<feature type="domain" description="Ig-like" evidence="4">
    <location>
        <begin position="71"/>
        <end position="180"/>
    </location>
</feature>
<dbReference type="PANTHER" id="PTHR47118:SF1">
    <property type="entry name" value="CYTOTOXIC AND REGULATORY T-CELL MOLECULE"/>
    <property type="match status" value="1"/>
</dbReference>
<evidence type="ECO:0000259" key="4">
    <source>
        <dbReference type="PROSITE" id="PS50835"/>
    </source>
</evidence>
<dbReference type="GO" id="GO:0005102">
    <property type="term" value="F:signaling receptor binding"/>
    <property type="evidence" value="ECO:0007669"/>
    <property type="project" value="TreeGrafter"/>
</dbReference>
<organism evidence="5 6">
    <name type="scientific">Pelobates cultripes</name>
    <name type="common">Western spadefoot toad</name>
    <dbReference type="NCBI Taxonomy" id="61616"/>
    <lineage>
        <taxon>Eukaryota</taxon>
        <taxon>Metazoa</taxon>
        <taxon>Chordata</taxon>
        <taxon>Craniata</taxon>
        <taxon>Vertebrata</taxon>
        <taxon>Euteleostomi</taxon>
        <taxon>Amphibia</taxon>
        <taxon>Batrachia</taxon>
        <taxon>Anura</taxon>
        <taxon>Pelobatoidea</taxon>
        <taxon>Pelobatidae</taxon>
        <taxon>Pelobates</taxon>
    </lineage>
</organism>
<name>A0AAD1TAA4_PELCU</name>
<dbReference type="GO" id="GO:0008037">
    <property type="term" value="P:cell recognition"/>
    <property type="evidence" value="ECO:0007669"/>
    <property type="project" value="TreeGrafter"/>
</dbReference>
<dbReference type="InterPro" id="IPR013162">
    <property type="entry name" value="CD80_C2-set"/>
</dbReference>
<dbReference type="AlphaFoldDB" id="A0AAD1TAA4"/>
<dbReference type="Gene3D" id="2.60.40.10">
    <property type="entry name" value="Immunoglobulins"/>
    <property type="match status" value="2"/>
</dbReference>
<reference evidence="5" key="1">
    <citation type="submission" date="2022-03" db="EMBL/GenBank/DDBJ databases">
        <authorList>
            <person name="Alioto T."/>
            <person name="Alioto T."/>
            <person name="Gomez Garrido J."/>
        </authorList>
    </citation>
    <scope>NUCLEOTIDE SEQUENCE</scope>
</reference>
<feature type="transmembrane region" description="Helical" evidence="3">
    <location>
        <begin position="239"/>
        <end position="260"/>
    </location>
</feature>
<evidence type="ECO:0000256" key="1">
    <source>
        <dbReference type="ARBA" id="ARBA00023157"/>
    </source>
</evidence>
<dbReference type="PANTHER" id="PTHR47118">
    <property type="entry name" value="CYTOTOXIC AND REGULATORY T-CELL MOLECULE"/>
    <property type="match status" value="1"/>
</dbReference>
<dbReference type="GO" id="GO:0002860">
    <property type="term" value="P:positive regulation of natural killer cell mediated cytotoxicity directed against tumor cell target"/>
    <property type="evidence" value="ECO:0007669"/>
    <property type="project" value="TreeGrafter"/>
</dbReference>
<dbReference type="InterPro" id="IPR036179">
    <property type="entry name" value="Ig-like_dom_sf"/>
</dbReference>
<evidence type="ECO:0000256" key="2">
    <source>
        <dbReference type="SAM" id="MobiDB-lite"/>
    </source>
</evidence>
<dbReference type="InterPro" id="IPR053096">
    <property type="entry name" value="CRTAM"/>
</dbReference>
<dbReference type="PROSITE" id="PS50835">
    <property type="entry name" value="IG_LIKE"/>
    <property type="match status" value="1"/>
</dbReference>
<keyword evidence="3" id="KW-0472">Membrane</keyword>
<keyword evidence="3" id="KW-1133">Transmembrane helix</keyword>
<accession>A0AAD1TAA4</accession>
<dbReference type="GO" id="GO:0002355">
    <property type="term" value="P:detection of tumor cell"/>
    <property type="evidence" value="ECO:0007669"/>
    <property type="project" value="TreeGrafter"/>
</dbReference>